<accession>A0ACC2XNV1</accession>
<keyword evidence="2" id="KW-1185">Reference proteome</keyword>
<gene>
    <name evidence="1" type="ORF">QFC22_000256</name>
</gene>
<name>A0ACC2XNV1_9TREE</name>
<organism evidence="1 2">
    <name type="scientific">Naganishia vaughanmartiniae</name>
    <dbReference type="NCBI Taxonomy" id="1424756"/>
    <lineage>
        <taxon>Eukaryota</taxon>
        <taxon>Fungi</taxon>
        <taxon>Dikarya</taxon>
        <taxon>Basidiomycota</taxon>
        <taxon>Agaricomycotina</taxon>
        <taxon>Tremellomycetes</taxon>
        <taxon>Filobasidiales</taxon>
        <taxon>Filobasidiaceae</taxon>
        <taxon>Naganishia</taxon>
    </lineage>
</organism>
<dbReference type="EMBL" id="JASBWU010000001">
    <property type="protein sequence ID" value="KAJ9125300.1"/>
    <property type="molecule type" value="Genomic_DNA"/>
</dbReference>
<evidence type="ECO:0000313" key="1">
    <source>
        <dbReference type="EMBL" id="KAJ9125300.1"/>
    </source>
</evidence>
<dbReference type="Proteomes" id="UP001243375">
    <property type="component" value="Unassembled WGS sequence"/>
</dbReference>
<sequence length="398" mass="43259">MDDDPWGSAKDPWSTSTDDVIPNEGAVPAGQTIVRLPTPTFNVPLTASSTAADFVEDDPWSRPSDKTPSPVPAIQSTLPKDTTQISDVPTPAKWNLEEPADYNTWSTSEDVPEQPPRPPEITQSGGRAPQLSPVQIPLPVADNEDLDVAQPVEVEAKVIAEAGWKTTEEEESQLDVPDLPTLPEISRPLVVEDETFNPFSQDERAPNPIPEKPVEGFTRSSFDDDAFGGFSAGVDDGFQTGAGFGSSKEGDINQGWGNQEDDSSISGIDAPWGTSSNTNNIPPEDDEEGFQSSSAAYGHSIIKAASANDEDGFHSVPSKEREAASAEKLKQDEWEAARREIEMKEARAPSEMVNKLVNQWKDVMEQVFPPSATLDIGKDVEDGMDMETTIRQDRYDSD</sequence>
<evidence type="ECO:0000313" key="2">
    <source>
        <dbReference type="Proteomes" id="UP001243375"/>
    </source>
</evidence>
<proteinExistence type="predicted"/>
<protein>
    <submittedName>
        <fullName evidence="1">Uncharacterized protein</fullName>
    </submittedName>
</protein>
<comment type="caution">
    <text evidence="1">The sequence shown here is derived from an EMBL/GenBank/DDBJ whole genome shotgun (WGS) entry which is preliminary data.</text>
</comment>
<reference evidence="1" key="1">
    <citation type="submission" date="2023-04" db="EMBL/GenBank/DDBJ databases">
        <title>Draft Genome sequencing of Naganishia species isolated from polar environments using Oxford Nanopore Technology.</title>
        <authorList>
            <person name="Leo P."/>
            <person name="Venkateswaran K."/>
        </authorList>
    </citation>
    <scope>NUCLEOTIDE SEQUENCE</scope>
    <source>
        <strain evidence="1">MNA-CCFEE 5425</strain>
    </source>
</reference>